<gene>
    <name evidence="3" type="ORF">GX859_12260</name>
</gene>
<evidence type="ECO:0000256" key="2">
    <source>
        <dbReference type="SAM" id="Phobius"/>
    </source>
</evidence>
<evidence type="ECO:0000256" key="1">
    <source>
        <dbReference type="SAM" id="MobiDB-lite"/>
    </source>
</evidence>
<proteinExistence type="predicted"/>
<evidence type="ECO:0000313" key="3">
    <source>
        <dbReference type="EMBL" id="NLA57040.1"/>
    </source>
</evidence>
<feature type="region of interest" description="Disordered" evidence="1">
    <location>
        <begin position="53"/>
        <end position="83"/>
    </location>
</feature>
<organism evidence="3 4">
    <name type="scientific">Corynebacterium humireducens</name>
    <dbReference type="NCBI Taxonomy" id="1223514"/>
    <lineage>
        <taxon>Bacteria</taxon>
        <taxon>Bacillati</taxon>
        <taxon>Actinomycetota</taxon>
        <taxon>Actinomycetes</taxon>
        <taxon>Mycobacteriales</taxon>
        <taxon>Corynebacteriaceae</taxon>
        <taxon>Corynebacterium</taxon>
    </lineage>
</organism>
<feature type="transmembrane region" description="Helical" evidence="2">
    <location>
        <begin position="433"/>
        <end position="454"/>
    </location>
</feature>
<dbReference type="SUPFAM" id="SSF53474">
    <property type="entry name" value="alpha/beta-Hydrolases"/>
    <property type="match status" value="1"/>
</dbReference>
<keyword evidence="2" id="KW-0812">Transmembrane</keyword>
<reference evidence="3 4" key="1">
    <citation type="journal article" date="2020" name="Biotechnol. Biofuels">
        <title>New insights from the biogas microbiome by comprehensive genome-resolved metagenomics of nearly 1600 species originating from multiple anaerobic digesters.</title>
        <authorList>
            <person name="Campanaro S."/>
            <person name="Treu L."/>
            <person name="Rodriguez-R L.M."/>
            <person name="Kovalovszki A."/>
            <person name="Ziels R.M."/>
            <person name="Maus I."/>
            <person name="Zhu X."/>
            <person name="Kougias P.G."/>
            <person name="Basile A."/>
            <person name="Luo G."/>
            <person name="Schluter A."/>
            <person name="Konstantinidis K.T."/>
            <person name="Angelidaki I."/>
        </authorList>
    </citation>
    <scope>NUCLEOTIDE SEQUENCE [LARGE SCALE GENOMIC DNA]</scope>
    <source>
        <strain evidence="3">AS15tlH2ME_198</strain>
    </source>
</reference>
<dbReference type="AlphaFoldDB" id="A0A7X6PQ23"/>
<dbReference type="Gene3D" id="3.40.50.1820">
    <property type="entry name" value="alpha/beta hydrolase"/>
    <property type="match status" value="1"/>
</dbReference>
<protein>
    <submittedName>
        <fullName evidence="3">Lipase family protein</fullName>
    </submittedName>
</protein>
<comment type="caution">
    <text evidence="3">The sequence shown here is derived from an EMBL/GenBank/DDBJ whole genome shotgun (WGS) entry which is preliminary data.</text>
</comment>
<keyword evidence="2" id="KW-1133">Transmembrane helix</keyword>
<feature type="transmembrane region" description="Helical" evidence="2">
    <location>
        <begin position="460"/>
        <end position="483"/>
    </location>
</feature>
<feature type="compositionally biased region" description="Basic and acidic residues" evidence="1">
    <location>
        <begin position="70"/>
        <end position="83"/>
    </location>
</feature>
<evidence type="ECO:0000313" key="4">
    <source>
        <dbReference type="Proteomes" id="UP000557899"/>
    </source>
</evidence>
<dbReference type="Proteomes" id="UP000557899">
    <property type="component" value="Unassembled WGS sequence"/>
</dbReference>
<sequence length="613" mass="66840">MTDTPTLVFLHGVRTGEFEELWGDVLSRSLTDIGYPDLSGVSVIAPRYRHALSEPEDGHEFPGSPRRKANKEERQQHHRDVDRRTATLETLLGRHNRGNGARWAGAVVDAAVAIPVFEEAQNYLRVTSVRARVLQLIVDQLPQSGRIVIVAHSLGSVIAADLLNHLPVELDVGGLVTIGSPLAEGNFDVDVLRKKLKTPPLNLEWWVNCWSMSDPVAALRGVSSVFPWVLDIKVPTPKSPLSAHNADAYLADPAVSEAIGFGLFGSRSRELAIVDRSVDVALDRVELADLQTLRYAHLIRRELSGDLQIRFTGALRQVQAQVVEDLRVRAQVEGRPIGTEIRRLLVDYTDAEQDIPEPHPNNSLDMGDSLVRLVELAVQNTVSPYDIEVEESVRRQAMRELTAEMWFGTKLGDDVFDALDEAQRILPGPKKNLLKWGALGAGIVLIISTGGLALAPMAGVYGAAAVTTALASFGPGGMIGGLLTAGTLVSAGTGSVVAGVMSPATTSESVETLVMLQLTVVLLRERRGLDPDHSIWFQLAEYERNLNMMRNRLAEFSDKKSPLLEEISRKLAAVTGALDYMRKNGLGPATLEAPQEPDGNLVRRISTPRMLKG</sequence>
<keyword evidence="2" id="KW-0472">Membrane</keyword>
<accession>A0A7X6PQ23</accession>
<dbReference type="InterPro" id="IPR029058">
    <property type="entry name" value="AB_hydrolase_fold"/>
</dbReference>
<name>A0A7X6PQ23_9CORY</name>
<dbReference type="EMBL" id="JAAZHI010000238">
    <property type="protein sequence ID" value="NLA57040.1"/>
    <property type="molecule type" value="Genomic_DNA"/>
</dbReference>